<organism evidence="1 2">
    <name type="scientific">Streptomyces mexicanus</name>
    <dbReference type="NCBI Taxonomy" id="178566"/>
    <lineage>
        <taxon>Bacteria</taxon>
        <taxon>Bacillati</taxon>
        <taxon>Actinomycetota</taxon>
        <taxon>Actinomycetes</taxon>
        <taxon>Kitasatosporales</taxon>
        <taxon>Streptomycetaceae</taxon>
        <taxon>Streptomyces</taxon>
    </lineage>
</organism>
<gene>
    <name evidence="1" type="ORF">H1R13_12055</name>
</gene>
<evidence type="ECO:0000313" key="1">
    <source>
        <dbReference type="EMBL" id="MBC2865712.1"/>
    </source>
</evidence>
<sequence>MIDQVVHEKADTVDATRPEGVALALTVAEELHCPSGPALPVAAVPELMGLRTPATRPHRHKVPLRRLTTMAA</sequence>
<evidence type="ECO:0000313" key="2">
    <source>
        <dbReference type="Proteomes" id="UP000517694"/>
    </source>
</evidence>
<keyword evidence="2" id="KW-1185">Reference proteome</keyword>
<name>A0A7X1HZ34_9ACTN</name>
<comment type="caution">
    <text evidence="1">The sequence shown here is derived from an EMBL/GenBank/DDBJ whole genome shotgun (WGS) entry which is preliminary data.</text>
</comment>
<dbReference type="OrthoDB" id="4324684at2"/>
<protein>
    <submittedName>
        <fullName evidence="1">Uncharacterized protein</fullName>
    </submittedName>
</protein>
<proteinExistence type="predicted"/>
<dbReference type="AlphaFoldDB" id="A0A7X1HZ34"/>
<reference evidence="1 2" key="1">
    <citation type="submission" date="2020-08" db="EMBL/GenBank/DDBJ databases">
        <title>Whole-Genome Sequence of French Clinical Streptomyces mexicanus Strain Q0842.</title>
        <authorList>
            <person name="Boxberger M."/>
            <person name="La Scola B."/>
        </authorList>
    </citation>
    <scope>NUCLEOTIDE SEQUENCE [LARGE SCALE GENOMIC DNA]</scope>
    <source>
        <strain evidence="1 2">Marseille-Q0842</strain>
    </source>
</reference>
<dbReference type="EMBL" id="JACMHY010000004">
    <property type="protein sequence ID" value="MBC2865712.1"/>
    <property type="molecule type" value="Genomic_DNA"/>
</dbReference>
<dbReference type="Proteomes" id="UP000517694">
    <property type="component" value="Unassembled WGS sequence"/>
</dbReference>
<accession>A0A7X1HZ34</accession>
<dbReference type="RefSeq" id="WP_159667182.1">
    <property type="nucleotide sequence ID" value="NZ_JACMHY010000004.1"/>
</dbReference>